<evidence type="ECO:0000259" key="1">
    <source>
        <dbReference type="Pfam" id="PF00561"/>
    </source>
</evidence>
<dbReference type="SUPFAM" id="SSF53474">
    <property type="entry name" value="alpha/beta-Hydrolases"/>
    <property type="match status" value="1"/>
</dbReference>
<protein>
    <recommendedName>
        <fullName evidence="1">AB hydrolase-1 domain-containing protein</fullName>
    </recommendedName>
</protein>
<dbReference type="PANTHER" id="PTHR43798:SF33">
    <property type="entry name" value="HYDROLASE, PUTATIVE (AFU_ORTHOLOGUE AFUA_2G14860)-RELATED"/>
    <property type="match status" value="1"/>
</dbReference>
<dbReference type="NCBIfam" id="NF002938">
    <property type="entry name" value="PRK03592.1"/>
    <property type="match status" value="1"/>
</dbReference>
<dbReference type="PANTHER" id="PTHR43798">
    <property type="entry name" value="MONOACYLGLYCEROL LIPASE"/>
    <property type="match status" value="1"/>
</dbReference>
<dbReference type="Proteomes" id="UP000467130">
    <property type="component" value="Chromosome"/>
</dbReference>
<dbReference type="Gene3D" id="3.40.50.1820">
    <property type="entry name" value="alpha/beta hydrolase"/>
    <property type="match status" value="1"/>
</dbReference>
<dbReference type="GO" id="GO:0003824">
    <property type="term" value="F:catalytic activity"/>
    <property type="evidence" value="ECO:0007669"/>
    <property type="project" value="InterPro"/>
</dbReference>
<gene>
    <name evidence="2" type="ORF">MSTO_53200</name>
</gene>
<dbReference type="RefSeq" id="WP_163793156.1">
    <property type="nucleotide sequence ID" value="NZ_AP022587.1"/>
</dbReference>
<organism evidence="2 3">
    <name type="scientific">Mycobacterium stomatepiae</name>
    <dbReference type="NCBI Taxonomy" id="470076"/>
    <lineage>
        <taxon>Bacteria</taxon>
        <taxon>Bacillati</taxon>
        <taxon>Actinomycetota</taxon>
        <taxon>Actinomycetes</taxon>
        <taxon>Mycobacteriales</taxon>
        <taxon>Mycobacteriaceae</taxon>
        <taxon>Mycobacterium</taxon>
        <taxon>Mycobacterium simiae complex</taxon>
    </lineage>
</organism>
<dbReference type="InterPro" id="IPR029058">
    <property type="entry name" value="AB_hydrolase_fold"/>
</dbReference>
<dbReference type="InterPro" id="IPR000073">
    <property type="entry name" value="AB_hydrolase_1"/>
</dbReference>
<sequence length="416" mass="45872">MQQIFVEMYNYKQSWIDLPPAQREAFAGTLAGALGALQAQGVEIVAYAVNDPATDHRAPYDFFCVYRVPEVGLQRNFEAGIAASGWYDYFEQVNLSGAALSPGGALMKNVLLQSALPQGKPISATAQYSKKSTAVDGHTMTYVEVGAGDPVVFIPGDVMSSFLWHNVLPHVAETHRAIAVDLIGAGDSDKLPSVGPGTYSFEAHAHYLDRLLDTLDLGDNVVLVGHDWGSNLAFDWAMSHASRVRGIAFAEALLPPFEWEDWPMMVRDTFKHIRTEQGGRNVLEDNYFVNFAQGQMMRIMDPEEWAEVVRPYADAGEGRRPTLDWPRSVPFGDDNTPLRAKLERQDAWLAETPIPKLHIAGRPGGIARVGGRRRVAVAQYPNLAVAEVDGMHWTPFDDPHGMGEGLASWLGTIKRR</sequence>
<dbReference type="InterPro" id="IPR050266">
    <property type="entry name" value="AB_hydrolase_sf"/>
</dbReference>
<accession>A0A7I7QFK7</accession>
<keyword evidence="3" id="KW-1185">Reference proteome</keyword>
<dbReference type="PRINTS" id="PR00412">
    <property type="entry name" value="EPOXHYDRLASE"/>
</dbReference>
<evidence type="ECO:0000313" key="2">
    <source>
        <dbReference type="EMBL" id="BBY25115.1"/>
    </source>
</evidence>
<dbReference type="AlphaFoldDB" id="A0A7I7QFK7"/>
<dbReference type="InterPro" id="IPR000639">
    <property type="entry name" value="Epox_hydrolase-like"/>
</dbReference>
<proteinExistence type="predicted"/>
<name>A0A7I7QFK7_9MYCO</name>
<reference evidence="2 3" key="1">
    <citation type="journal article" date="2019" name="Emerg. Microbes Infect.">
        <title>Comprehensive subspecies identification of 175 nontuberculous mycobacteria species based on 7547 genomic profiles.</title>
        <authorList>
            <person name="Matsumoto Y."/>
            <person name="Kinjo T."/>
            <person name="Motooka D."/>
            <person name="Nabeya D."/>
            <person name="Jung N."/>
            <person name="Uechi K."/>
            <person name="Horii T."/>
            <person name="Iida T."/>
            <person name="Fujita J."/>
            <person name="Nakamura S."/>
        </authorList>
    </citation>
    <scope>NUCLEOTIDE SEQUENCE [LARGE SCALE GENOMIC DNA]</scope>
    <source>
        <strain evidence="2 3">JCM 17783</strain>
    </source>
</reference>
<dbReference type="KEGG" id="msto:MSTO_53200"/>
<dbReference type="Pfam" id="PF00561">
    <property type="entry name" value="Abhydrolase_1"/>
    <property type="match status" value="1"/>
</dbReference>
<feature type="domain" description="AB hydrolase-1" evidence="1">
    <location>
        <begin position="150"/>
        <end position="267"/>
    </location>
</feature>
<dbReference type="EMBL" id="AP022587">
    <property type="protein sequence ID" value="BBY25115.1"/>
    <property type="molecule type" value="Genomic_DNA"/>
</dbReference>
<dbReference type="Pfam" id="PF20321">
    <property type="entry name" value="DUF6616"/>
    <property type="match status" value="1"/>
</dbReference>
<evidence type="ECO:0000313" key="3">
    <source>
        <dbReference type="Proteomes" id="UP000467130"/>
    </source>
</evidence>
<dbReference type="InterPro" id="IPR046724">
    <property type="entry name" value="DUF6616"/>
</dbReference>
<dbReference type="GO" id="GO:0016020">
    <property type="term" value="C:membrane"/>
    <property type="evidence" value="ECO:0007669"/>
    <property type="project" value="TreeGrafter"/>
</dbReference>